<gene>
    <name evidence="1" type="ORF">C1J01_21135</name>
</gene>
<reference evidence="1 2" key="1">
    <citation type="submission" date="2018-01" db="EMBL/GenBank/DDBJ databases">
        <title>Draft genome sequence of Nonomuraea sp. KC333.</title>
        <authorList>
            <person name="Sahin N."/>
            <person name="Saygin H."/>
            <person name="Ay H."/>
        </authorList>
    </citation>
    <scope>NUCLEOTIDE SEQUENCE [LARGE SCALE GENOMIC DNA]</scope>
    <source>
        <strain evidence="1 2">KC333</strain>
    </source>
</reference>
<evidence type="ECO:0000313" key="2">
    <source>
        <dbReference type="Proteomes" id="UP000249304"/>
    </source>
</evidence>
<dbReference type="Proteomes" id="UP000249304">
    <property type="component" value="Unassembled WGS sequence"/>
</dbReference>
<evidence type="ECO:0000313" key="1">
    <source>
        <dbReference type="EMBL" id="PZG16405.1"/>
    </source>
</evidence>
<comment type="caution">
    <text evidence="1">The sequence shown here is derived from an EMBL/GenBank/DDBJ whole genome shotgun (WGS) entry which is preliminary data.</text>
</comment>
<name>A0A2W2EHV2_9ACTN</name>
<keyword evidence="2" id="KW-1185">Reference proteome</keyword>
<dbReference type="AlphaFoldDB" id="A0A2W2EHV2"/>
<proteinExistence type="predicted"/>
<organism evidence="1 2">
    <name type="scientific">Nonomuraea aridisoli</name>
    <dbReference type="NCBI Taxonomy" id="2070368"/>
    <lineage>
        <taxon>Bacteria</taxon>
        <taxon>Bacillati</taxon>
        <taxon>Actinomycetota</taxon>
        <taxon>Actinomycetes</taxon>
        <taxon>Streptosporangiales</taxon>
        <taxon>Streptosporangiaceae</taxon>
        <taxon>Nonomuraea</taxon>
    </lineage>
</organism>
<dbReference type="EMBL" id="POUD01000085">
    <property type="protein sequence ID" value="PZG16405.1"/>
    <property type="molecule type" value="Genomic_DNA"/>
</dbReference>
<protein>
    <submittedName>
        <fullName evidence="1">Uncharacterized protein</fullName>
    </submittedName>
</protein>
<accession>A0A2W2EHV2</accession>
<sequence>MASGVSRSGVPVECAPRWSRNSSQISHHPYAVTGPALDIDATIEPIRAANRSRAAATVSSRIS</sequence>